<accession>A0A0C1US49</accession>
<evidence type="ECO:0000313" key="5">
    <source>
        <dbReference type="EMBL" id="QDQ42929.1"/>
    </source>
</evidence>
<reference evidence="7" key="3">
    <citation type="submission" date="2019-03" db="EMBL/GenBank/DDBJ databases">
        <title>Complete genome of Methylacidiphilum kamchatkense Kam1.</title>
        <authorList>
            <person name="Kruse T."/>
            <person name="Murarilal Ratnadevi C."/>
            <person name="Erikstad H.-A."/>
            <person name="Birkeland N.-K."/>
        </authorList>
    </citation>
    <scope>NUCLEOTIDE SEQUENCE [LARGE SCALE GENOMIC DNA]</scope>
    <source>
        <strain evidence="7">kam1</strain>
    </source>
</reference>
<protein>
    <submittedName>
        <fullName evidence="4">Hydantoinase</fullName>
    </submittedName>
    <submittedName>
        <fullName evidence="5">N-carbamoyl-L-amino-acid hydrolase</fullName>
        <ecNumber evidence="5">3.5.1.87</ecNumber>
    </submittedName>
</protein>
<feature type="binding site" evidence="3">
    <location>
        <position position="88"/>
    </location>
    <ligand>
        <name>Zn(2+)</name>
        <dbReference type="ChEBI" id="CHEBI:29105"/>
        <label>2</label>
    </ligand>
</feature>
<dbReference type="NCBIfam" id="TIGR01879">
    <property type="entry name" value="hydantase"/>
    <property type="match status" value="1"/>
</dbReference>
<dbReference type="Pfam" id="PF01546">
    <property type="entry name" value="Peptidase_M20"/>
    <property type="match status" value="1"/>
</dbReference>
<dbReference type="InterPro" id="IPR002933">
    <property type="entry name" value="Peptidase_M20"/>
</dbReference>
<dbReference type="STRING" id="1202785.A946_03815"/>
<dbReference type="InterPro" id="IPR010158">
    <property type="entry name" value="Amidase_Cbmase"/>
</dbReference>
<dbReference type="KEGG" id="mkc:kam1_1714"/>
<proteinExistence type="inferred from homology"/>
<dbReference type="SUPFAM" id="SSF53187">
    <property type="entry name" value="Zn-dependent exopeptidases"/>
    <property type="match status" value="1"/>
</dbReference>
<sequence>MALNPKRTITELLELKALSDNGLGAQRVAFSPGWQKARKWFLDKVQEFPFHTEMDTAGNLWVKIQGQRPEELWIGGHLDSVPSGGWLDGAFDVLAGLEVLRTYTSVKPPITLCLVDWADEEGSRFGRSLFGSSAVSGSLKTEEIFSLKDASGLSLVEVLEANGLSADKVSEAAKLKNKAVAYLEVHIEQGPILEKLSVPLGVVLGTAGVERHRFIFRGQTNHSGSTPMWLRKDAFVGAARLVHFLRSVANRYEGVATAGCCELEPGIPTAIPGVCRLTIEERNLDKTNLEKMWEETLKEAQKIANEENLELEAEPLLRIDPVRFHPQLVELCKASILEVCSKVHLLGSGPLHDASEIAKAGIPTAMMFVQSKEGISHSPKEDSAIEHLEMAVIAFEKWVKKTIHWLLSKLPEKA</sequence>
<gene>
    <name evidence="4" type="ORF">A946_03815</name>
    <name evidence="5" type="ORF">kam1_1714</name>
</gene>
<feature type="binding site" evidence="3">
    <location>
        <position position="186"/>
    </location>
    <ligand>
        <name>Zn(2+)</name>
        <dbReference type="ChEBI" id="CHEBI:29105"/>
        <label>1</label>
    </ligand>
</feature>
<name>A0A0C1US49_9BACT</name>
<dbReference type="GO" id="GO:0050538">
    <property type="term" value="F:N-carbamoyl-L-amino-acid hydrolase activity"/>
    <property type="evidence" value="ECO:0007669"/>
    <property type="project" value="UniProtKB-EC"/>
</dbReference>
<dbReference type="PIRSF" id="PIRSF001235">
    <property type="entry name" value="Amidase_carbamoylase"/>
    <property type="match status" value="1"/>
</dbReference>
<dbReference type="EMBL" id="JQNX01000002">
    <property type="protein sequence ID" value="KIE59144.1"/>
    <property type="molecule type" value="Genomic_DNA"/>
</dbReference>
<dbReference type="RefSeq" id="WP_039721030.1">
    <property type="nucleotide sequence ID" value="NZ_CP037899.1"/>
</dbReference>
<keyword evidence="3" id="KW-0862">Zinc</keyword>
<feature type="binding site" evidence="3">
    <location>
        <position position="377"/>
    </location>
    <ligand>
        <name>Zn(2+)</name>
        <dbReference type="ChEBI" id="CHEBI:29105"/>
        <label>2</label>
    </ligand>
</feature>
<dbReference type="EC" id="3.5.1.87" evidence="5"/>
<feature type="binding site" evidence="3">
    <location>
        <position position="88"/>
    </location>
    <ligand>
        <name>Zn(2+)</name>
        <dbReference type="ChEBI" id="CHEBI:29105"/>
        <label>1</label>
    </ligand>
</feature>
<organism evidence="5 7">
    <name type="scientific">Methylacidiphilum kamchatkense Kam1</name>
    <dbReference type="NCBI Taxonomy" id="1202785"/>
    <lineage>
        <taxon>Bacteria</taxon>
        <taxon>Pseudomonadati</taxon>
        <taxon>Verrucomicrobiota</taxon>
        <taxon>Methylacidiphilae</taxon>
        <taxon>Methylacidiphilales</taxon>
        <taxon>Methylacidiphilaceae</taxon>
        <taxon>Methylacidiphilum (ex Ratnadevi et al. 2023)</taxon>
    </lineage>
</organism>
<dbReference type="GO" id="GO:0046872">
    <property type="term" value="F:metal ion binding"/>
    <property type="evidence" value="ECO:0007669"/>
    <property type="project" value="UniProtKB-KW"/>
</dbReference>
<dbReference type="GO" id="GO:0016813">
    <property type="term" value="F:hydrolase activity, acting on carbon-nitrogen (but not peptide) bonds, in linear amidines"/>
    <property type="evidence" value="ECO:0007669"/>
    <property type="project" value="InterPro"/>
</dbReference>
<dbReference type="PANTHER" id="PTHR32494:SF5">
    <property type="entry name" value="ALLANTOATE AMIDOHYDROLASE"/>
    <property type="match status" value="1"/>
</dbReference>
<evidence type="ECO:0000313" key="7">
    <source>
        <dbReference type="Proteomes" id="UP000315925"/>
    </source>
</evidence>
<dbReference type="Proteomes" id="UP000031594">
    <property type="component" value="Unassembled WGS sequence"/>
</dbReference>
<dbReference type="InterPro" id="IPR036264">
    <property type="entry name" value="Bact_exopeptidase_dim_dom"/>
</dbReference>
<dbReference type="AlphaFoldDB" id="A0A0C1US49"/>
<keyword evidence="6" id="KW-1185">Reference proteome</keyword>
<keyword evidence="2 5" id="KW-0378">Hydrolase</keyword>
<dbReference type="Proteomes" id="UP000315925">
    <property type="component" value="Chromosome"/>
</dbReference>
<dbReference type="Gene3D" id="3.40.630.10">
    <property type="entry name" value="Zn peptidases"/>
    <property type="match status" value="1"/>
</dbReference>
<comment type="cofactor">
    <cofactor evidence="3">
        <name>Zn(2+)</name>
        <dbReference type="ChEBI" id="CHEBI:29105"/>
    </cofactor>
    <text evidence="3">Binds 2 Zn(2+) ions per subunit.</text>
</comment>
<reference evidence="4 6" key="1">
    <citation type="submission" date="2014-08" db="EMBL/GenBank/DDBJ databases">
        <title>Methylacidiphilum kamchatkense strain Kam1 draft genome sequence.</title>
        <authorList>
            <person name="Birkeland N.-K."/>
            <person name="Erikstad H.A."/>
        </authorList>
    </citation>
    <scope>NUCLEOTIDE SEQUENCE [LARGE SCALE GENOMIC DNA]</scope>
    <source>
        <strain evidence="4 6">Kam1</strain>
    </source>
</reference>
<dbReference type="Gene3D" id="3.30.70.360">
    <property type="match status" value="1"/>
</dbReference>
<keyword evidence="3" id="KW-0479">Metal-binding</keyword>
<dbReference type="PANTHER" id="PTHR32494">
    <property type="entry name" value="ALLANTOATE DEIMINASE-RELATED"/>
    <property type="match status" value="1"/>
</dbReference>
<evidence type="ECO:0000313" key="4">
    <source>
        <dbReference type="EMBL" id="KIE59144.1"/>
    </source>
</evidence>
<feature type="binding site" evidence="3">
    <location>
        <position position="77"/>
    </location>
    <ligand>
        <name>Zn(2+)</name>
        <dbReference type="ChEBI" id="CHEBI:29105"/>
        <label>1</label>
    </ligand>
</feature>
<dbReference type="OrthoDB" id="9808195at2"/>
<dbReference type="EMBL" id="CP037899">
    <property type="protein sequence ID" value="QDQ42929.1"/>
    <property type="molecule type" value="Genomic_DNA"/>
</dbReference>
<reference evidence="5" key="2">
    <citation type="journal article" date="2019" name="BMC Genomics">
        <title>Complete genome sequence analysis of the thermoacidophilic verrucomicrobial methanotroph 'Candidatus Methylacidiphilum kamchatkense' strain Kam1 and comparison with its closest relatives.</title>
        <authorList>
            <person name="Kruse T."/>
            <person name="Ratnadevi C.M."/>
            <person name="Erikstad H.A."/>
            <person name="Birkeland N.K."/>
        </authorList>
    </citation>
    <scope>NUCLEOTIDE SEQUENCE</scope>
    <source>
        <strain evidence="5">Kam1</strain>
    </source>
</reference>
<dbReference type="SUPFAM" id="SSF55031">
    <property type="entry name" value="Bacterial exopeptidase dimerisation domain"/>
    <property type="match status" value="1"/>
</dbReference>
<feature type="binding site" evidence="3">
    <location>
        <position position="121"/>
    </location>
    <ligand>
        <name>Zn(2+)</name>
        <dbReference type="ChEBI" id="CHEBI:29105"/>
        <label>2</label>
    </ligand>
</feature>
<comment type="similarity">
    <text evidence="1">Belongs to the peptidase M20 family.</text>
</comment>
<evidence type="ECO:0000256" key="1">
    <source>
        <dbReference type="ARBA" id="ARBA00006153"/>
    </source>
</evidence>
<evidence type="ECO:0000313" key="6">
    <source>
        <dbReference type="Proteomes" id="UP000031594"/>
    </source>
</evidence>
<evidence type="ECO:0000256" key="3">
    <source>
        <dbReference type="PIRSR" id="PIRSR001235-1"/>
    </source>
</evidence>
<evidence type="ECO:0000256" key="2">
    <source>
        <dbReference type="ARBA" id="ARBA00022801"/>
    </source>
</evidence>